<evidence type="ECO:0000256" key="7">
    <source>
        <dbReference type="SAM" id="Phobius"/>
    </source>
</evidence>
<dbReference type="CDD" id="cd06261">
    <property type="entry name" value="TM_PBP2"/>
    <property type="match status" value="1"/>
</dbReference>
<comment type="subcellular location">
    <subcellularLocation>
        <location evidence="1">Cell membrane</location>
        <topology evidence="1">Multi-pass membrane protein</topology>
    </subcellularLocation>
</comment>
<dbReference type="Gene3D" id="1.10.3720.10">
    <property type="entry name" value="MetI-like"/>
    <property type="match status" value="1"/>
</dbReference>
<evidence type="ECO:0000256" key="2">
    <source>
        <dbReference type="ARBA" id="ARBA00022448"/>
    </source>
</evidence>
<comment type="caution">
    <text evidence="9">The sequence shown here is derived from an EMBL/GenBank/DDBJ whole genome shotgun (WGS) entry which is preliminary data.</text>
</comment>
<evidence type="ECO:0000256" key="5">
    <source>
        <dbReference type="ARBA" id="ARBA00022989"/>
    </source>
</evidence>
<dbReference type="GO" id="GO:0005886">
    <property type="term" value="C:plasma membrane"/>
    <property type="evidence" value="ECO:0007669"/>
    <property type="project" value="UniProtKB-SubCell"/>
</dbReference>
<evidence type="ECO:0000256" key="3">
    <source>
        <dbReference type="ARBA" id="ARBA00022475"/>
    </source>
</evidence>
<accession>X1CGN0</accession>
<keyword evidence="6 7" id="KW-0472">Membrane</keyword>
<feature type="transmembrane region" description="Helical" evidence="7">
    <location>
        <begin position="72"/>
        <end position="91"/>
    </location>
</feature>
<feature type="non-terminal residue" evidence="9">
    <location>
        <position position="195"/>
    </location>
</feature>
<dbReference type="PANTHER" id="PTHR32243:SF18">
    <property type="entry name" value="INNER MEMBRANE ABC TRANSPORTER PERMEASE PROTEIN YCJP"/>
    <property type="match status" value="1"/>
</dbReference>
<evidence type="ECO:0000256" key="4">
    <source>
        <dbReference type="ARBA" id="ARBA00022692"/>
    </source>
</evidence>
<feature type="transmembrane region" description="Helical" evidence="7">
    <location>
        <begin position="12"/>
        <end position="32"/>
    </location>
</feature>
<keyword evidence="2" id="KW-0813">Transport</keyword>
<proteinExistence type="predicted"/>
<evidence type="ECO:0000256" key="1">
    <source>
        <dbReference type="ARBA" id="ARBA00004651"/>
    </source>
</evidence>
<keyword evidence="4 7" id="KW-0812">Transmembrane</keyword>
<dbReference type="SUPFAM" id="SSF161098">
    <property type="entry name" value="MetI-like"/>
    <property type="match status" value="1"/>
</dbReference>
<dbReference type="Pfam" id="PF00528">
    <property type="entry name" value="BPD_transp_1"/>
    <property type="match status" value="1"/>
</dbReference>
<dbReference type="PANTHER" id="PTHR32243">
    <property type="entry name" value="MALTOSE TRANSPORT SYSTEM PERMEASE-RELATED"/>
    <property type="match status" value="1"/>
</dbReference>
<name>X1CGN0_9ZZZZ</name>
<protein>
    <recommendedName>
        <fullName evidence="8">ABC transmembrane type-1 domain-containing protein</fullName>
    </recommendedName>
</protein>
<evidence type="ECO:0000313" key="9">
    <source>
        <dbReference type="EMBL" id="GAG95433.1"/>
    </source>
</evidence>
<keyword evidence="3" id="KW-1003">Cell membrane</keyword>
<keyword evidence="5 7" id="KW-1133">Transmembrane helix</keyword>
<feature type="transmembrane region" description="Helical" evidence="7">
    <location>
        <begin position="103"/>
        <end position="124"/>
    </location>
</feature>
<organism evidence="9">
    <name type="scientific">marine sediment metagenome</name>
    <dbReference type="NCBI Taxonomy" id="412755"/>
    <lineage>
        <taxon>unclassified sequences</taxon>
        <taxon>metagenomes</taxon>
        <taxon>ecological metagenomes</taxon>
    </lineage>
</organism>
<dbReference type="InterPro" id="IPR000515">
    <property type="entry name" value="MetI-like"/>
</dbReference>
<dbReference type="PROSITE" id="PS50928">
    <property type="entry name" value="ABC_TM1"/>
    <property type="match status" value="1"/>
</dbReference>
<sequence length="195" mass="22379">MKMIEKSMKFIALMLYLILAVIPLYWIIITSLKDIKEVFVFPIKYLPQSISFESYRKLFVFTNFAIYFRNSLMVALTASFGALFITIFSGYAMSRYGLKFKRIILISLFFTQAIPRFLVLIPLYTMFAKAGMLDKLPTLMLLYINIMIPFSAIMAKSFFDRIPISLEEAAQVDGCNRLQALFKIVIPLTLPGLSA</sequence>
<evidence type="ECO:0000259" key="8">
    <source>
        <dbReference type="PROSITE" id="PS50928"/>
    </source>
</evidence>
<gene>
    <name evidence="9" type="ORF">S01H4_36830</name>
</gene>
<dbReference type="EMBL" id="BART01019722">
    <property type="protein sequence ID" value="GAG95433.1"/>
    <property type="molecule type" value="Genomic_DNA"/>
</dbReference>
<evidence type="ECO:0000256" key="6">
    <source>
        <dbReference type="ARBA" id="ARBA00023136"/>
    </source>
</evidence>
<feature type="transmembrane region" description="Helical" evidence="7">
    <location>
        <begin position="136"/>
        <end position="155"/>
    </location>
</feature>
<dbReference type="InterPro" id="IPR050901">
    <property type="entry name" value="BP-dep_ABC_trans_perm"/>
</dbReference>
<dbReference type="GO" id="GO:0055085">
    <property type="term" value="P:transmembrane transport"/>
    <property type="evidence" value="ECO:0007669"/>
    <property type="project" value="InterPro"/>
</dbReference>
<reference evidence="9" key="1">
    <citation type="journal article" date="2014" name="Front. Microbiol.">
        <title>High frequency of phylogenetically diverse reductive dehalogenase-homologous genes in deep subseafloor sedimentary metagenomes.</title>
        <authorList>
            <person name="Kawai M."/>
            <person name="Futagami T."/>
            <person name="Toyoda A."/>
            <person name="Takaki Y."/>
            <person name="Nishi S."/>
            <person name="Hori S."/>
            <person name="Arai W."/>
            <person name="Tsubouchi T."/>
            <person name="Morono Y."/>
            <person name="Uchiyama I."/>
            <person name="Ito T."/>
            <person name="Fujiyama A."/>
            <person name="Inagaki F."/>
            <person name="Takami H."/>
        </authorList>
    </citation>
    <scope>NUCLEOTIDE SEQUENCE</scope>
    <source>
        <strain evidence="9">Expedition CK06-06</strain>
    </source>
</reference>
<dbReference type="AlphaFoldDB" id="X1CGN0"/>
<feature type="domain" description="ABC transmembrane type-1" evidence="8">
    <location>
        <begin position="68"/>
        <end position="195"/>
    </location>
</feature>
<dbReference type="InterPro" id="IPR035906">
    <property type="entry name" value="MetI-like_sf"/>
</dbReference>